<dbReference type="EMBL" id="JADGJQ010000011">
    <property type="protein sequence ID" value="KAJ3181727.1"/>
    <property type="molecule type" value="Genomic_DNA"/>
</dbReference>
<dbReference type="GO" id="GO:1990259">
    <property type="term" value="F:histone H2AQ104 methyltransferase activity"/>
    <property type="evidence" value="ECO:0007669"/>
    <property type="project" value="TreeGrafter"/>
</dbReference>
<evidence type="ECO:0000313" key="4">
    <source>
        <dbReference type="Proteomes" id="UP001212152"/>
    </source>
</evidence>
<dbReference type="InterPro" id="IPR018812">
    <property type="entry name" value="SAK_HAD"/>
</dbReference>
<dbReference type="GO" id="GO:0032040">
    <property type="term" value="C:small-subunit processome"/>
    <property type="evidence" value="ECO:0007669"/>
    <property type="project" value="TreeGrafter"/>
</dbReference>
<dbReference type="GO" id="GO:0031428">
    <property type="term" value="C:box C/D methylation guide snoRNP complex"/>
    <property type="evidence" value="ECO:0007669"/>
    <property type="project" value="TreeGrafter"/>
</dbReference>
<protein>
    <recommendedName>
        <fullName evidence="2">Swiss Army Knife RNA repair protein HAD domain-containing protein</fullName>
    </recommendedName>
</protein>
<evidence type="ECO:0000259" key="2">
    <source>
        <dbReference type="Pfam" id="PF10307"/>
    </source>
</evidence>
<feature type="domain" description="Swiss Army Knife RNA repair protein HAD" evidence="2">
    <location>
        <begin position="47"/>
        <end position="271"/>
    </location>
</feature>
<name>A0AAD5TQF1_9FUNG</name>
<accession>A0AAD5TQF1</accession>
<organism evidence="3 4">
    <name type="scientific">Geranomyces variabilis</name>
    <dbReference type="NCBI Taxonomy" id="109894"/>
    <lineage>
        <taxon>Eukaryota</taxon>
        <taxon>Fungi</taxon>
        <taxon>Fungi incertae sedis</taxon>
        <taxon>Chytridiomycota</taxon>
        <taxon>Chytridiomycota incertae sedis</taxon>
        <taxon>Chytridiomycetes</taxon>
        <taxon>Spizellomycetales</taxon>
        <taxon>Powellomycetaceae</taxon>
        <taxon>Geranomyces</taxon>
    </lineage>
</organism>
<dbReference type="GO" id="GO:0008649">
    <property type="term" value="F:rRNA methyltransferase activity"/>
    <property type="evidence" value="ECO:0007669"/>
    <property type="project" value="TreeGrafter"/>
</dbReference>
<dbReference type="AlphaFoldDB" id="A0AAD5TQF1"/>
<dbReference type="GO" id="GO:0000494">
    <property type="term" value="P:box C/D sno(s)RNA 3'-end processing"/>
    <property type="evidence" value="ECO:0007669"/>
    <property type="project" value="TreeGrafter"/>
</dbReference>
<dbReference type="GO" id="GO:0003723">
    <property type="term" value="F:RNA binding"/>
    <property type="evidence" value="ECO:0007669"/>
    <property type="project" value="TreeGrafter"/>
</dbReference>
<feature type="compositionally biased region" description="Pro residues" evidence="1">
    <location>
        <begin position="422"/>
        <end position="435"/>
    </location>
</feature>
<dbReference type="Pfam" id="PF10307">
    <property type="entry name" value="HAD_SAK_1"/>
    <property type="match status" value="1"/>
</dbReference>
<comment type="caution">
    <text evidence="3">The sequence shown here is derived from an EMBL/GenBank/DDBJ whole genome shotgun (WGS) entry which is preliminary data.</text>
</comment>
<reference evidence="3" key="1">
    <citation type="submission" date="2020-05" db="EMBL/GenBank/DDBJ databases">
        <title>Phylogenomic resolution of chytrid fungi.</title>
        <authorList>
            <person name="Stajich J.E."/>
            <person name="Amses K."/>
            <person name="Simmons R."/>
            <person name="Seto K."/>
            <person name="Myers J."/>
            <person name="Bonds A."/>
            <person name="Quandt C.A."/>
            <person name="Barry K."/>
            <person name="Liu P."/>
            <person name="Grigoriev I."/>
            <person name="Longcore J.E."/>
            <person name="James T.Y."/>
        </authorList>
    </citation>
    <scope>NUCLEOTIDE SEQUENCE</scope>
    <source>
        <strain evidence="3">JEL0379</strain>
    </source>
</reference>
<gene>
    <name evidence="3" type="ORF">HDU87_000745</name>
</gene>
<proteinExistence type="predicted"/>
<dbReference type="Proteomes" id="UP001212152">
    <property type="component" value="Unassembled WGS sequence"/>
</dbReference>
<evidence type="ECO:0000313" key="3">
    <source>
        <dbReference type="EMBL" id="KAJ3181727.1"/>
    </source>
</evidence>
<dbReference type="PANTHER" id="PTHR10335">
    <property type="entry name" value="RRNA 2-O-METHYLTRANSFERASE FIBRILLARIN"/>
    <property type="match status" value="1"/>
</dbReference>
<feature type="region of interest" description="Disordered" evidence="1">
    <location>
        <begin position="416"/>
        <end position="443"/>
    </location>
</feature>
<dbReference type="PANTHER" id="PTHR10335:SF23">
    <property type="entry name" value="OB FOLD-CONTAINING PROTEIN, NUCLEIC ACID BINDING"/>
    <property type="match status" value="1"/>
</dbReference>
<keyword evidence="4" id="KW-1185">Reference proteome</keyword>
<evidence type="ECO:0000256" key="1">
    <source>
        <dbReference type="SAM" id="MobiDB-lite"/>
    </source>
</evidence>
<sequence length="553" mass="61036">MTADRFYHEIAIKELAQAISQPSTNNTPPRKITALHVFDFDSTLFRSPLPNRAIWSDTLRGALISDCGWFQDSRTLESPYVPTAPGPEWWHAETVAEIARSRAAASTTLRVLLTGRRRDRFYARVREMCRSYRDRDRDPDRVGGSNGIDFDAWFLREGCSGGDAATGSVTTTTTTTTTAMGEPRTYATTLDFKLDVLRGLVAAFPGIVDIQIWDDRVRHLELFSEKLRAMQGASQIERFEVHHVAHLERDEMVMPEELEDALVRDLVAACNARIIAAKEREAMCLHTGTESSTTSLPEAGAVNGNKTHNHHQHRRRVLARRTSASLFRDLLELTPEVRYTGVMLDKDSRTRLLAAFPPPEATWATKCDHVTINLGAAKPALVDPLGGLGTVITLDAVALGETPGVVTAVLVSHPQSASQSVPNPPPPAPPPPPPSLSENTNPHITLHVAPGHKPHLSNAITDWRPLPTAITLRGTIAEKHVFGLRVEKHPPQRRQEVSIGELVKRHHPALVGADVGKAVRAVHEWMEKTFMENLGQNRANIECFVQGMDFGNG</sequence>